<evidence type="ECO:0000256" key="2">
    <source>
        <dbReference type="ARBA" id="ARBA00022670"/>
    </source>
</evidence>
<evidence type="ECO:0000313" key="6">
    <source>
        <dbReference type="Proteomes" id="UP000224567"/>
    </source>
</evidence>
<name>A0A2G2XQH3_CAPBA</name>
<evidence type="ECO:0000256" key="1">
    <source>
        <dbReference type="ARBA" id="ARBA00005234"/>
    </source>
</evidence>
<proteinExistence type="inferred from homology"/>
<dbReference type="InterPro" id="IPR003653">
    <property type="entry name" value="Peptidase_C48_C"/>
</dbReference>
<dbReference type="GO" id="GO:0008234">
    <property type="term" value="F:cysteine-type peptidase activity"/>
    <property type="evidence" value="ECO:0007669"/>
    <property type="project" value="InterPro"/>
</dbReference>
<dbReference type="SUPFAM" id="SSF54001">
    <property type="entry name" value="Cysteine proteinases"/>
    <property type="match status" value="1"/>
</dbReference>
<organism evidence="5 6">
    <name type="scientific">Capsicum baccatum</name>
    <name type="common">Peruvian pepper</name>
    <dbReference type="NCBI Taxonomy" id="33114"/>
    <lineage>
        <taxon>Eukaryota</taxon>
        <taxon>Viridiplantae</taxon>
        <taxon>Streptophyta</taxon>
        <taxon>Embryophyta</taxon>
        <taxon>Tracheophyta</taxon>
        <taxon>Spermatophyta</taxon>
        <taxon>Magnoliopsida</taxon>
        <taxon>eudicotyledons</taxon>
        <taxon>Gunneridae</taxon>
        <taxon>Pentapetalae</taxon>
        <taxon>asterids</taxon>
        <taxon>lamiids</taxon>
        <taxon>Solanales</taxon>
        <taxon>Solanaceae</taxon>
        <taxon>Solanoideae</taxon>
        <taxon>Capsiceae</taxon>
        <taxon>Capsicum</taxon>
    </lineage>
</organism>
<evidence type="ECO:0000256" key="3">
    <source>
        <dbReference type="ARBA" id="ARBA00022801"/>
    </source>
</evidence>
<dbReference type="EMBL" id="MLFT02000001">
    <property type="protein sequence ID" value="PHT59753.1"/>
    <property type="molecule type" value="Genomic_DNA"/>
</dbReference>
<evidence type="ECO:0000313" key="5">
    <source>
        <dbReference type="EMBL" id="PHT59753.1"/>
    </source>
</evidence>
<keyword evidence="6" id="KW-1185">Reference proteome</keyword>
<dbReference type="Proteomes" id="UP000224567">
    <property type="component" value="Unassembled WGS sequence"/>
</dbReference>
<sequence>MAELVTLISKIPAEVLKALKNEENKQSEEEKIADQQQSQLCCCLTLMKCSNISFDVDYVENIPQQVSVSLDCGVFVCAYAEILSEGQQVHSCEFDTASQRARYASLLWHYGVEKANEGYTSDSSDPPWPRNSVIEEIDASAIVTLK</sequence>
<dbReference type="Gene3D" id="3.40.395.10">
    <property type="entry name" value="Adenoviral Proteinase, Chain A"/>
    <property type="match status" value="1"/>
</dbReference>
<dbReference type="GO" id="GO:0006508">
    <property type="term" value="P:proteolysis"/>
    <property type="evidence" value="ECO:0007669"/>
    <property type="project" value="UniProtKB-KW"/>
</dbReference>
<accession>A0A2G2XQH3</accession>
<comment type="similarity">
    <text evidence="1">Belongs to the peptidase C48 family.</text>
</comment>
<dbReference type="PANTHER" id="PTHR33022">
    <property type="entry name" value="DUF1985 DOMAIN-CONTAINING PROTEIN"/>
    <property type="match status" value="1"/>
</dbReference>
<dbReference type="AlphaFoldDB" id="A0A2G2XQH3"/>
<keyword evidence="3" id="KW-0378">Hydrolase</keyword>
<dbReference type="InterPro" id="IPR038765">
    <property type="entry name" value="Papain-like_cys_pep_sf"/>
</dbReference>
<dbReference type="Pfam" id="PF02902">
    <property type="entry name" value="Peptidase_C48"/>
    <property type="match status" value="1"/>
</dbReference>
<gene>
    <name evidence="5" type="ORF">CQW23_02116</name>
</gene>
<reference evidence="5 6" key="1">
    <citation type="journal article" date="2017" name="Genome Biol.">
        <title>New reference genome sequences of hot pepper reveal the massive evolution of plant disease-resistance genes by retroduplication.</title>
        <authorList>
            <person name="Kim S."/>
            <person name="Park J."/>
            <person name="Yeom S.I."/>
            <person name="Kim Y.M."/>
            <person name="Seo E."/>
            <person name="Kim K.T."/>
            <person name="Kim M.S."/>
            <person name="Lee J.M."/>
            <person name="Cheong K."/>
            <person name="Shin H.S."/>
            <person name="Kim S.B."/>
            <person name="Han K."/>
            <person name="Lee J."/>
            <person name="Park M."/>
            <person name="Lee H.A."/>
            <person name="Lee H.Y."/>
            <person name="Lee Y."/>
            <person name="Oh S."/>
            <person name="Lee J.H."/>
            <person name="Choi E."/>
            <person name="Choi E."/>
            <person name="Lee S.E."/>
            <person name="Jeon J."/>
            <person name="Kim H."/>
            <person name="Choi G."/>
            <person name="Song H."/>
            <person name="Lee J."/>
            <person name="Lee S.C."/>
            <person name="Kwon J.K."/>
            <person name="Lee H.Y."/>
            <person name="Koo N."/>
            <person name="Hong Y."/>
            <person name="Kim R.W."/>
            <person name="Kang W.H."/>
            <person name="Huh J.H."/>
            <person name="Kang B.C."/>
            <person name="Yang T.J."/>
            <person name="Lee Y.H."/>
            <person name="Bennetzen J.L."/>
            <person name="Choi D."/>
        </authorList>
    </citation>
    <scope>NUCLEOTIDE SEQUENCE [LARGE SCALE GENOMIC DNA]</scope>
    <source>
        <strain evidence="6">cv. PBC81</strain>
    </source>
</reference>
<evidence type="ECO:0000259" key="4">
    <source>
        <dbReference type="Pfam" id="PF02902"/>
    </source>
</evidence>
<reference evidence="6" key="2">
    <citation type="journal article" date="2017" name="J. Anim. Genet.">
        <title>Multiple reference genome sequences of hot pepper reveal the massive evolution of plant disease resistance genes by retroduplication.</title>
        <authorList>
            <person name="Kim S."/>
            <person name="Park J."/>
            <person name="Yeom S.-I."/>
            <person name="Kim Y.-M."/>
            <person name="Seo E."/>
            <person name="Kim K.-T."/>
            <person name="Kim M.-S."/>
            <person name="Lee J.M."/>
            <person name="Cheong K."/>
            <person name="Shin H.-S."/>
            <person name="Kim S.-B."/>
            <person name="Han K."/>
            <person name="Lee J."/>
            <person name="Park M."/>
            <person name="Lee H.-A."/>
            <person name="Lee H.-Y."/>
            <person name="Lee Y."/>
            <person name="Oh S."/>
            <person name="Lee J.H."/>
            <person name="Choi E."/>
            <person name="Choi E."/>
            <person name="Lee S.E."/>
            <person name="Jeon J."/>
            <person name="Kim H."/>
            <person name="Choi G."/>
            <person name="Song H."/>
            <person name="Lee J."/>
            <person name="Lee S.-C."/>
            <person name="Kwon J.-K."/>
            <person name="Lee H.-Y."/>
            <person name="Koo N."/>
            <person name="Hong Y."/>
            <person name="Kim R.W."/>
            <person name="Kang W.-H."/>
            <person name="Huh J.H."/>
            <person name="Kang B.-C."/>
            <person name="Yang T.-J."/>
            <person name="Lee Y.-H."/>
            <person name="Bennetzen J.L."/>
            <person name="Choi D."/>
        </authorList>
    </citation>
    <scope>NUCLEOTIDE SEQUENCE [LARGE SCALE GENOMIC DNA]</scope>
    <source>
        <strain evidence="6">cv. PBC81</strain>
    </source>
</reference>
<dbReference type="OrthoDB" id="1305603at2759"/>
<protein>
    <recommendedName>
        <fullName evidence="4">Ubiquitin-like protease family profile domain-containing protein</fullName>
    </recommendedName>
</protein>
<comment type="caution">
    <text evidence="5">The sequence shown here is derived from an EMBL/GenBank/DDBJ whole genome shotgun (WGS) entry which is preliminary data.</text>
</comment>
<dbReference type="PANTHER" id="PTHR33022:SF13">
    <property type="entry name" value="UBIQUITIN-LIKE PROTEASE FAMILY PROFILE DOMAIN-CONTAINING PROTEIN"/>
    <property type="match status" value="1"/>
</dbReference>
<keyword evidence="2" id="KW-0645">Protease</keyword>
<feature type="domain" description="Ubiquitin-like protease family profile" evidence="4">
    <location>
        <begin position="51"/>
        <end position="104"/>
    </location>
</feature>